<gene>
    <name evidence="2" type="ORF">CJEDD_05235</name>
</gene>
<feature type="region of interest" description="Disordered" evidence="1">
    <location>
        <begin position="1"/>
        <end position="30"/>
    </location>
</feature>
<proteinExistence type="predicted"/>
<evidence type="ECO:0000256" key="1">
    <source>
        <dbReference type="SAM" id="MobiDB-lite"/>
    </source>
</evidence>
<protein>
    <recommendedName>
        <fullName evidence="4">Apea-like HEPN domain-containing protein</fullName>
    </recommendedName>
</protein>
<evidence type="ECO:0008006" key="4">
    <source>
        <dbReference type="Google" id="ProtNLM"/>
    </source>
</evidence>
<organism evidence="2 3">
    <name type="scientific">Corynebacterium jeddahense</name>
    <dbReference type="NCBI Taxonomy" id="1414719"/>
    <lineage>
        <taxon>Bacteria</taxon>
        <taxon>Bacillati</taxon>
        <taxon>Actinomycetota</taxon>
        <taxon>Actinomycetes</taxon>
        <taxon>Mycobacteriales</taxon>
        <taxon>Corynebacteriaceae</taxon>
        <taxon>Corynebacterium</taxon>
    </lineage>
</organism>
<reference evidence="2 3" key="1">
    <citation type="submission" date="2020-10" db="EMBL/GenBank/DDBJ databases">
        <title>Complete genome sequence of Corynebacterium jeddahense DSM 45997, type strain of Corynebacterium jeddahense.</title>
        <authorList>
            <person name="Busche T."/>
            <person name="Kalinowski J."/>
            <person name="Ruckert C."/>
        </authorList>
    </citation>
    <scope>NUCLEOTIDE SEQUENCE [LARGE SCALE GENOMIC DNA]</scope>
    <source>
        <strain evidence="2 3">DSM 45997</strain>
    </source>
</reference>
<accession>A0ABY7UM59</accession>
<sequence>MTNDSQPDFDAHENDDQDATDPLDRPLSDFTDDELNSLLHTHYPNLMAEIAETMRKAYAPIDAEFLKSISRANIPNLGFDYSSLFQDIVPKIDLSAYAPKIELPPISEELQKTLDQAYKGISESVAVLPGVEAVLQSAREISEQYAGLLPFARREPLPYLQSFNDEFLAVYACLVLAAARVENLMADLCQHHFGEGELRGATHRAQKMARGLRKALANEAPCATCRGIAEDLEEPIDMRNTFVHGSWEAGADIASEEEKARQALVGRALGDSRVRKRKLLDKGQLEALASGWKDGDENALDDLFEEQVISLGIVTAYAEIFTEFGDALEDELLFHKQEQ</sequence>
<dbReference type="RefSeq" id="WP_042410296.1">
    <property type="nucleotide sequence ID" value="NZ_CBYN010000176.1"/>
</dbReference>
<evidence type="ECO:0000313" key="2">
    <source>
        <dbReference type="EMBL" id="WCZ38658.1"/>
    </source>
</evidence>
<evidence type="ECO:0000313" key="3">
    <source>
        <dbReference type="Proteomes" id="UP001218071"/>
    </source>
</evidence>
<name>A0ABY7UM59_9CORY</name>
<dbReference type="Proteomes" id="UP001218071">
    <property type="component" value="Chromosome"/>
</dbReference>
<dbReference type="EMBL" id="CP063194">
    <property type="protein sequence ID" value="WCZ38658.1"/>
    <property type="molecule type" value="Genomic_DNA"/>
</dbReference>
<keyword evidence="3" id="KW-1185">Reference proteome</keyword>